<reference evidence="2 3" key="1">
    <citation type="submission" date="2024-01" db="EMBL/GenBank/DDBJ databases">
        <title>The genomes of 5 underutilized Papilionoideae crops provide insights into root nodulation and disease resistanc.</title>
        <authorList>
            <person name="Jiang F."/>
        </authorList>
    </citation>
    <scope>NUCLEOTIDE SEQUENCE [LARGE SCALE GENOMIC DNA]</scope>
    <source>
        <strain evidence="2">JINMINGXINNONG_FW02</strain>
        <tissue evidence="2">Leaves</tissue>
    </source>
</reference>
<name>A0AAN9NJI9_PHACN</name>
<dbReference type="AlphaFoldDB" id="A0AAN9NJI9"/>
<proteinExistence type="predicted"/>
<keyword evidence="1" id="KW-0732">Signal</keyword>
<evidence type="ECO:0008006" key="4">
    <source>
        <dbReference type="Google" id="ProtNLM"/>
    </source>
</evidence>
<feature type="chain" id="PRO_5042872780" description="Defensin-like protein" evidence="1">
    <location>
        <begin position="23"/>
        <end position="78"/>
    </location>
</feature>
<feature type="signal peptide" evidence="1">
    <location>
        <begin position="1"/>
        <end position="22"/>
    </location>
</feature>
<evidence type="ECO:0000313" key="3">
    <source>
        <dbReference type="Proteomes" id="UP001374584"/>
    </source>
</evidence>
<organism evidence="2 3">
    <name type="scientific">Phaseolus coccineus</name>
    <name type="common">Scarlet runner bean</name>
    <name type="synonym">Phaseolus multiflorus</name>
    <dbReference type="NCBI Taxonomy" id="3886"/>
    <lineage>
        <taxon>Eukaryota</taxon>
        <taxon>Viridiplantae</taxon>
        <taxon>Streptophyta</taxon>
        <taxon>Embryophyta</taxon>
        <taxon>Tracheophyta</taxon>
        <taxon>Spermatophyta</taxon>
        <taxon>Magnoliopsida</taxon>
        <taxon>eudicotyledons</taxon>
        <taxon>Gunneridae</taxon>
        <taxon>Pentapetalae</taxon>
        <taxon>rosids</taxon>
        <taxon>fabids</taxon>
        <taxon>Fabales</taxon>
        <taxon>Fabaceae</taxon>
        <taxon>Papilionoideae</taxon>
        <taxon>50 kb inversion clade</taxon>
        <taxon>NPAAA clade</taxon>
        <taxon>indigoferoid/millettioid clade</taxon>
        <taxon>Phaseoleae</taxon>
        <taxon>Phaseolus</taxon>
    </lineage>
</organism>
<sequence length="78" mass="8262">MASGFYHVFLLSVLMVALVVTAEPDPEPAPDDGISTDSISVANCIDSCFPGCRDACLGKGFKDGFCFPKGLLHECCCQ</sequence>
<gene>
    <name evidence="2" type="ORF">VNO80_07121</name>
</gene>
<protein>
    <recommendedName>
        <fullName evidence="4">Defensin-like protein</fullName>
    </recommendedName>
</protein>
<keyword evidence="3" id="KW-1185">Reference proteome</keyword>
<accession>A0AAN9NJI9</accession>
<dbReference type="EMBL" id="JAYMYR010000003">
    <property type="protein sequence ID" value="KAK7373705.1"/>
    <property type="molecule type" value="Genomic_DNA"/>
</dbReference>
<evidence type="ECO:0000313" key="2">
    <source>
        <dbReference type="EMBL" id="KAK7373705.1"/>
    </source>
</evidence>
<comment type="caution">
    <text evidence="2">The sequence shown here is derived from an EMBL/GenBank/DDBJ whole genome shotgun (WGS) entry which is preliminary data.</text>
</comment>
<dbReference type="Proteomes" id="UP001374584">
    <property type="component" value="Unassembled WGS sequence"/>
</dbReference>
<evidence type="ECO:0000256" key="1">
    <source>
        <dbReference type="SAM" id="SignalP"/>
    </source>
</evidence>